<dbReference type="HOGENOM" id="CLU_3028229_0_0_9"/>
<evidence type="ECO:0000313" key="1">
    <source>
        <dbReference type="EMBL" id="EHL16391.1"/>
    </source>
</evidence>
<dbReference type="EMBL" id="AFZE01000003">
    <property type="protein sequence ID" value="EHL16391.1"/>
    <property type="molecule type" value="Genomic_DNA"/>
</dbReference>
<comment type="caution">
    <text evidence="1">The sequence shown here is derived from an EMBL/GenBank/DDBJ whole genome shotgun (WGS) entry which is preliminary data.</text>
</comment>
<proteinExistence type="predicted"/>
<gene>
    <name evidence="1" type="ORF">HMPREF9629_01231</name>
</gene>
<dbReference type="RefSeq" id="WP_009525466.1">
    <property type="nucleotide sequence ID" value="NZ_JBQMYE010000094.1"/>
</dbReference>
<protein>
    <submittedName>
        <fullName evidence="1">Uncharacterized protein</fullName>
    </submittedName>
</protein>
<reference evidence="1 2" key="1">
    <citation type="submission" date="2011-08" db="EMBL/GenBank/DDBJ databases">
        <title>The Genome Sequence of Eubacteriaceae bacterium ACC19a.</title>
        <authorList>
            <consortium name="The Broad Institute Genome Sequencing Platform"/>
            <person name="Earl A."/>
            <person name="Ward D."/>
            <person name="Feldgarden M."/>
            <person name="Gevers D."/>
            <person name="Sizova M."/>
            <person name="Hazen A."/>
            <person name="Epstein S."/>
            <person name="Young S.K."/>
            <person name="Zeng Q."/>
            <person name="Gargeya S."/>
            <person name="Fitzgerald M."/>
            <person name="Haas B."/>
            <person name="Abouelleil A."/>
            <person name="Alvarado L."/>
            <person name="Arachchi H.M."/>
            <person name="Berlin A."/>
            <person name="Brown A."/>
            <person name="Chapman S.B."/>
            <person name="Chen Z."/>
            <person name="Dunbar C."/>
            <person name="Freedman E."/>
            <person name="Gearin G."/>
            <person name="Gellesch M."/>
            <person name="Goldberg J."/>
            <person name="Griggs A."/>
            <person name="Gujja S."/>
            <person name="Heiman D."/>
            <person name="Howarth C."/>
            <person name="Larson L."/>
            <person name="Lui A."/>
            <person name="MacDonald P.J.P."/>
            <person name="Montmayeur A."/>
            <person name="Murphy C."/>
            <person name="Neiman D."/>
            <person name="Pearson M."/>
            <person name="Priest M."/>
            <person name="Roberts A."/>
            <person name="Saif S."/>
            <person name="Shea T."/>
            <person name="Shenoy N."/>
            <person name="Sisk P."/>
            <person name="Stolte C."/>
            <person name="Sykes S."/>
            <person name="Wortman J."/>
            <person name="Nusbaum C."/>
            <person name="Birren B."/>
        </authorList>
    </citation>
    <scope>NUCLEOTIDE SEQUENCE [LARGE SCALE GENOMIC DNA]</scope>
    <source>
        <strain evidence="1 2">ACC19a</strain>
    </source>
</reference>
<name>G9WYI0_9FIRM</name>
<dbReference type="Proteomes" id="UP000006437">
    <property type="component" value="Unassembled WGS sequence"/>
</dbReference>
<dbReference type="BioCyc" id="EBAC796937-HMP:GMGH-1235-MONOMER"/>
<dbReference type="AlphaFoldDB" id="G9WYI0"/>
<sequence length="55" mass="6663">MQKAKSITIKKPTFLKKELLMAIPFICVKVIKINSKTFERYVEKIIYKRRYSYSF</sequence>
<organism evidence="1 2">
    <name type="scientific">Peptoanaerobacter stomatis</name>
    <dbReference type="NCBI Taxonomy" id="796937"/>
    <lineage>
        <taxon>Bacteria</taxon>
        <taxon>Bacillati</taxon>
        <taxon>Bacillota</taxon>
        <taxon>Clostridia</taxon>
        <taxon>Peptostreptococcales</taxon>
        <taxon>Filifactoraceae</taxon>
        <taxon>Peptoanaerobacter</taxon>
    </lineage>
</organism>
<evidence type="ECO:0000313" key="2">
    <source>
        <dbReference type="Proteomes" id="UP000006437"/>
    </source>
</evidence>
<accession>G9WYI0</accession>